<dbReference type="InterPro" id="IPR050740">
    <property type="entry name" value="Aldehyde_DH_Superfamily"/>
</dbReference>
<dbReference type="InterPro" id="IPR016161">
    <property type="entry name" value="Ald_DH/histidinol_DH"/>
</dbReference>
<accession>A0A382BMW1</accession>
<reference evidence="4" key="1">
    <citation type="submission" date="2018-05" db="EMBL/GenBank/DDBJ databases">
        <authorList>
            <person name="Lanie J.A."/>
            <person name="Ng W.-L."/>
            <person name="Kazmierczak K.M."/>
            <person name="Andrzejewski T.M."/>
            <person name="Davidsen T.M."/>
            <person name="Wayne K.J."/>
            <person name="Tettelin H."/>
            <person name="Glass J.I."/>
            <person name="Rusch D."/>
            <person name="Podicherti R."/>
            <person name="Tsui H.-C.T."/>
            <person name="Winkler M.E."/>
        </authorList>
    </citation>
    <scope>NUCLEOTIDE SEQUENCE</scope>
</reference>
<sequence length="283" mass="30333">MKLKINNQNLFIEKAYINGQWVDADDNSTLNVINPVNQEIIGHVPNCGATETNAAITAAAAAQKKWEQRPAKEKASVLRNFYDLICSNQDDLAKILTYEQGKPLAEAAGEIAYSASFIEWFAEEAKRIYGDVIPGHLHDRRTVVIKQPVGVVASITPWNFPSAMLARKVGPALATGCSLVCKPAKQTPFSALALAYLAEQAGLPKGLLNVLTGNAQAIGKALTDSTVVRKLTFTGSTEIGKMLLKECANTVKRVSMELGGHAPFIVFEDADIKAAIAGAIAAK</sequence>
<dbReference type="InterPro" id="IPR015590">
    <property type="entry name" value="Aldehyde_DH_dom"/>
</dbReference>
<dbReference type="GO" id="GO:0004777">
    <property type="term" value="F:succinate-semialdehyde dehydrogenase (NAD+) activity"/>
    <property type="evidence" value="ECO:0007669"/>
    <property type="project" value="TreeGrafter"/>
</dbReference>
<evidence type="ECO:0000256" key="2">
    <source>
        <dbReference type="ARBA" id="ARBA00023002"/>
    </source>
</evidence>
<protein>
    <recommendedName>
        <fullName evidence="3">Aldehyde dehydrogenase domain-containing protein</fullName>
    </recommendedName>
</protein>
<dbReference type="GO" id="GO:0005829">
    <property type="term" value="C:cytosol"/>
    <property type="evidence" value="ECO:0007669"/>
    <property type="project" value="TreeGrafter"/>
</dbReference>
<dbReference type="EMBL" id="UINC01030544">
    <property type="protein sequence ID" value="SVB15115.1"/>
    <property type="molecule type" value="Genomic_DNA"/>
</dbReference>
<name>A0A382BMW1_9ZZZZ</name>
<evidence type="ECO:0000256" key="1">
    <source>
        <dbReference type="ARBA" id="ARBA00009986"/>
    </source>
</evidence>
<dbReference type="FunFam" id="3.40.605.10:FF:000005">
    <property type="entry name" value="Succinate-semialdehyde dehydrogenase I"/>
    <property type="match status" value="1"/>
</dbReference>
<dbReference type="PANTHER" id="PTHR43353">
    <property type="entry name" value="SUCCINATE-SEMIALDEHYDE DEHYDROGENASE, MITOCHONDRIAL"/>
    <property type="match status" value="1"/>
</dbReference>
<dbReference type="Gene3D" id="3.40.605.10">
    <property type="entry name" value="Aldehyde Dehydrogenase, Chain A, domain 1"/>
    <property type="match status" value="1"/>
</dbReference>
<feature type="domain" description="Aldehyde dehydrogenase" evidence="3">
    <location>
        <begin position="21"/>
        <end position="282"/>
    </location>
</feature>
<dbReference type="Pfam" id="PF00171">
    <property type="entry name" value="Aldedh"/>
    <property type="match status" value="1"/>
</dbReference>
<dbReference type="InterPro" id="IPR016162">
    <property type="entry name" value="Ald_DH_N"/>
</dbReference>
<dbReference type="GO" id="GO:0009450">
    <property type="term" value="P:gamma-aminobutyric acid catabolic process"/>
    <property type="evidence" value="ECO:0007669"/>
    <property type="project" value="TreeGrafter"/>
</dbReference>
<comment type="similarity">
    <text evidence="1">Belongs to the aldehyde dehydrogenase family.</text>
</comment>
<keyword evidence="2" id="KW-0560">Oxidoreductase</keyword>
<organism evidence="4">
    <name type="scientific">marine metagenome</name>
    <dbReference type="NCBI Taxonomy" id="408172"/>
    <lineage>
        <taxon>unclassified sequences</taxon>
        <taxon>metagenomes</taxon>
        <taxon>ecological metagenomes</taxon>
    </lineage>
</organism>
<proteinExistence type="inferred from homology"/>
<dbReference type="SUPFAM" id="SSF53720">
    <property type="entry name" value="ALDH-like"/>
    <property type="match status" value="1"/>
</dbReference>
<gene>
    <name evidence="4" type="ORF">METZ01_LOCUS167969</name>
</gene>
<evidence type="ECO:0000259" key="3">
    <source>
        <dbReference type="Pfam" id="PF00171"/>
    </source>
</evidence>
<dbReference type="PANTHER" id="PTHR43353:SF5">
    <property type="entry name" value="SUCCINATE-SEMIALDEHYDE DEHYDROGENASE, MITOCHONDRIAL"/>
    <property type="match status" value="1"/>
</dbReference>
<feature type="non-terminal residue" evidence="4">
    <location>
        <position position="283"/>
    </location>
</feature>
<evidence type="ECO:0000313" key="4">
    <source>
        <dbReference type="EMBL" id="SVB15115.1"/>
    </source>
</evidence>
<dbReference type="AlphaFoldDB" id="A0A382BMW1"/>